<dbReference type="PROSITE" id="PS51257">
    <property type="entry name" value="PROKAR_LIPOPROTEIN"/>
    <property type="match status" value="1"/>
</dbReference>
<organism evidence="1 2">
    <name type="scientific">Tsukamurella spumae</name>
    <dbReference type="NCBI Taxonomy" id="44753"/>
    <lineage>
        <taxon>Bacteria</taxon>
        <taxon>Bacillati</taxon>
        <taxon>Actinomycetota</taxon>
        <taxon>Actinomycetes</taxon>
        <taxon>Mycobacteriales</taxon>
        <taxon>Tsukamurellaceae</taxon>
        <taxon>Tsukamurella</taxon>
    </lineage>
</organism>
<dbReference type="EMBL" id="JAAXOQ010000006">
    <property type="protein sequence ID" value="NKY17958.1"/>
    <property type="molecule type" value="Genomic_DNA"/>
</dbReference>
<keyword evidence="2" id="KW-1185">Reference proteome</keyword>
<proteinExistence type="predicted"/>
<protein>
    <submittedName>
        <fullName evidence="1">Uncharacterized protein</fullName>
    </submittedName>
</protein>
<gene>
    <name evidence="1" type="ORF">HF999_06200</name>
</gene>
<sequence length="404" mass="42909">MQLRRRVLGIGATIVLAISAQGCGPGEADIDVSLLGPSVERLPSDAVAAVMLSPLDVQFKKGSIADISRLVFLNRDMQPVGHLRALGMFRSQLVRVGDVLGFVDRENSLTVSKDGLQRRQMGPFGISAVGASARQSGQQAVIWTDGGIKSAQTGYESHLVRFRPNGTVESAQVEGRLVASGVCGSDHLAIMESVGSTPASRVVSVSDSGIRQGAPWAGGSSQSGREMPWACLNQQVRVYLTNSTYGNGVGGTGVWTIALGTLASDDGESHYFNNSTPAEYANLQNEWRSVVATGDAWWQEGGERRFVREDGAVAQLAADGLSVSEVFRAKARNETVMAADMVSPQSSGLTYSIVRNGDAEDQVLSIVSKHDGSAKRFANLEWLRKATLGQPFGISDVAALREIG</sequence>
<evidence type="ECO:0000313" key="1">
    <source>
        <dbReference type="EMBL" id="NKY17958.1"/>
    </source>
</evidence>
<dbReference type="AlphaFoldDB" id="A0A846WXR4"/>
<reference evidence="1 2" key="1">
    <citation type="submission" date="2020-04" db="EMBL/GenBank/DDBJ databases">
        <title>MicrobeNet Type strains.</title>
        <authorList>
            <person name="Nicholson A.C."/>
        </authorList>
    </citation>
    <scope>NUCLEOTIDE SEQUENCE [LARGE SCALE GENOMIC DNA]</scope>
    <source>
        <strain evidence="1 2">DSM 44113</strain>
    </source>
</reference>
<dbReference type="Proteomes" id="UP000582646">
    <property type="component" value="Unassembled WGS sequence"/>
</dbReference>
<dbReference type="RefSeq" id="WP_168545034.1">
    <property type="nucleotide sequence ID" value="NZ_BAAAKS010000040.1"/>
</dbReference>
<accession>A0A846WXR4</accession>
<name>A0A846WXR4_9ACTN</name>
<comment type="caution">
    <text evidence="1">The sequence shown here is derived from an EMBL/GenBank/DDBJ whole genome shotgun (WGS) entry which is preliminary data.</text>
</comment>
<evidence type="ECO:0000313" key="2">
    <source>
        <dbReference type="Proteomes" id="UP000582646"/>
    </source>
</evidence>